<evidence type="ECO:0000313" key="3">
    <source>
        <dbReference type="EMBL" id="KRO17200.1"/>
    </source>
</evidence>
<sequence>MIMMTPDIIFDQKHQLTADIYQPDTPNGAAIVFAHGGGWLRGDKANEHDIGDYFAAAGYLVAIPNYRLAPASIAPAAQVDFDAFIDWFKASDFEFDRNRIGLLGASVGGTMTLTTSLKTGYPTVSWSGILDFELWFAQHTKTVAALDAKTELGLTDPHAIHESFYKYFITNYVKRPTPENLAAINPVDLLSSKIGPTLLFNSADELTPLSGALAFIKKAATLNREVALQIVPGTGHARDYTDYALVPTLNFFNRQLR</sequence>
<dbReference type="Pfam" id="PF20434">
    <property type="entry name" value="BD-FAE"/>
    <property type="match status" value="1"/>
</dbReference>
<evidence type="ECO:0000256" key="1">
    <source>
        <dbReference type="ARBA" id="ARBA00022801"/>
    </source>
</evidence>
<evidence type="ECO:0000313" key="4">
    <source>
        <dbReference type="Proteomes" id="UP000050969"/>
    </source>
</evidence>
<feature type="domain" description="BD-FAE-like" evidence="2">
    <location>
        <begin position="19"/>
        <end position="209"/>
    </location>
</feature>
<accession>A0A0R2MYD1</accession>
<dbReference type="InterPro" id="IPR029058">
    <property type="entry name" value="AB_hydrolase_fold"/>
</dbReference>
<dbReference type="Gene3D" id="3.40.50.1820">
    <property type="entry name" value="alpha/beta hydrolase"/>
    <property type="match status" value="1"/>
</dbReference>
<keyword evidence="4" id="KW-1185">Reference proteome</keyword>
<dbReference type="EMBL" id="JQCE01000021">
    <property type="protein sequence ID" value="KRO17200.1"/>
    <property type="molecule type" value="Genomic_DNA"/>
</dbReference>
<dbReference type="SUPFAM" id="SSF53474">
    <property type="entry name" value="alpha/beta-Hydrolases"/>
    <property type="match status" value="1"/>
</dbReference>
<dbReference type="GO" id="GO:0016787">
    <property type="term" value="F:hydrolase activity"/>
    <property type="evidence" value="ECO:0007669"/>
    <property type="project" value="UniProtKB-KW"/>
</dbReference>
<organism evidence="3 4">
    <name type="scientific">Lacticaseibacillus saniviri JCM 17471 = DSM 24301</name>
    <dbReference type="NCBI Taxonomy" id="1293598"/>
    <lineage>
        <taxon>Bacteria</taxon>
        <taxon>Bacillati</taxon>
        <taxon>Bacillota</taxon>
        <taxon>Bacilli</taxon>
        <taxon>Lactobacillales</taxon>
        <taxon>Lactobacillaceae</taxon>
        <taxon>Lacticaseibacillus</taxon>
    </lineage>
</organism>
<dbReference type="PATRIC" id="fig|1293598.4.peg.561"/>
<reference evidence="3 4" key="1">
    <citation type="journal article" date="2015" name="Genome Announc.">
        <title>Expanding the biotechnology potential of lactobacilli through comparative genomics of 213 strains and associated genera.</title>
        <authorList>
            <person name="Sun Z."/>
            <person name="Harris H.M."/>
            <person name="McCann A."/>
            <person name="Guo C."/>
            <person name="Argimon S."/>
            <person name="Zhang W."/>
            <person name="Yang X."/>
            <person name="Jeffery I.B."/>
            <person name="Cooney J.C."/>
            <person name="Kagawa T.F."/>
            <person name="Liu W."/>
            <person name="Song Y."/>
            <person name="Salvetti E."/>
            <person name="Wrobel A."/>
            <person name="Rasinkangas P."/>
            <person name="Parkhill J."/>
            <person name="Rea M.C."/>
            <person name="O'Sullivan O."/>
            <person name="Ritari J."/>
            <person name="Douillard F.P."/>
            <person name="Paul Ross R."/>
            <person name="Yang R."/>
            <person name="Briner A.E."/>
            <person name="Felis G.E."/>
            <person name="de Vos W.M."/>
            <person name="Barrangou R."/>
            <person name="Klaenhammer T.R."/>
            <person name="Caufield P.W."/>
            <person name="Cui Y."/>
            <person name="Zhang H."/>
            <person name="O'Toole P.W."/>
        </authorList>
    </citation>
    <scope>NUCLEOTIDE SEQUENCE [LARGE SCALE GENOMIC DNA]</scope>
    <source>
        <strain evidence="3 4">DSM 24301</strain>
    </source>
</reference>
<dbReference type="PANTHER" id="PTHR48081">
    <property type="entry name" value="AB HYDROLASE SUPERFAMILY PROTEIN C4A8.06C"/>
    <property type="match status" value="1"/>
</dbReference>
<proteinExistence type="predicted"/>
<dbReference type="InterPro" id="IPR050300">
    <property type="entry name" value="GDXG_lipolytic_enzyme"/>
</dbReference>
<protein>
    <submittedName>
        <fullName evidence="3">Esterase lipase</fullName>
    </submittedName>
</protein>
<keyword evidence="1" id="KW-0378">Hydrolase</keyword>
<gene>
    <name evidence="3" type="ORF">IV56_GL000527</name>
</gene>
<dbReference type="Proteomes" id="UP000050969">
    <property type="component" value="Unassembled WGS sequence"/>
</dbReference>
<dbReference type="STRING" id="1293598.IV56_GL000527"/>
<comment type="caution">
    <text evidence="3">The sequence shown here is derived from an EMBL/GenBank/DDBJ whole genome shotgun (WGS) entry which is preliminary data.</text>
</comment>
<name>A0A0R2MYD1_9LACO</name>
<dbReference type="AlphaFoldDB" id="A0A0R2MYD1"/>
<dbReference type="InterPro" id="IPR049492">
    <property type="entry name" value="BD-FAE-like_dom"/>
</dbReference>
<evidence type="ECO:0000259" key="2">
    <source>
        <dbReference type="Pfam" id="PF20434"/>
    </source>
</evidence>